<comment type="caution">
    <text evidence="12">Lacks conserved residue(s) required for the propagation of feature annotation.</text>
</comment>
<dbReference type="PRINTS" id="PR01262">
    <property type="entry name" value="INNEXIN"/>
</dbReference>
<keyword evidence="11 12" id="KW-0407">Ion channel</keyword>
<feature type="transmembrane region" description="Helical" evidence="12">
    <location>
        <begin position="127"/>
        <end position="150"/>
    </location>
</feature>
<dbReference type="GO" id="GO:0005243">
    <property type="term" value="F:gap junction channel activity"/>
    <property type="evidence" value="ECO:0007669"/>
    <property type="project" value="TreeGrafter"/>
</dbReference>
<proteinExistence type="inferred from homology"/>
<reference evidence="14" key="2">
    <citation type="submission" date="2016-11" db="UniProtKB">
        <authorList>
            <consortium name="WormBaseParasite"/>
        </authorList>
    </citation>
    <scope>IDENTIFICATION</scope>
</reference>
<evidence type="ECO:0000256" key="3">
    <source>
        <dbReference type="ARBA" id="ARBA00022448"/>
    </source>
</evidence>
<keyword evidence="7" id="KW-0965">Cell junction</keyword>
<comment type="similarity">
    <text evidence="12">Belongs to the pannexin family.</text>
</comment>
<keyword evidence="3 12" id="KW-0813">Transport</keyword>
<comment type="subcellular location">
    <subcellularLocation>
        <location evidence="1">Cell junction</location>
        <location evidence="1">Gap junction</location>
    </subcellularLocation>
    <subcellularLocation>
        <location evidence="2 12">Cell membrane</location>
        <topology evidence="2 12">Multi-pass membrane protein</topology>
    </subcellularLocation>
</comment>
<evidence type="ECO:0000256" key="11">
    <source>
        <dbReference type="ARBA" id="ARBA00023303"/>
    </source>
</evidence>
<evidence type="ECO:0000313" key="13">
    <source>
        <dbReference type="Proteomes" id="UP000095285"/>
    </source>
</evidence>
<organism evidence="13 14">
    <name type="scientific">Loa loa</name>
    <name type="common">Eye worm</name>
    <name type="synonym">Filaria loa</name>
    <dbReference type="NCBI Taxonomy" id="7209"/>
    <lineage>
        <taxon>Eukaryota</taxon>
        <taxon>Metazoa</taxon>
        <taxon>Ecdysozoa</taxon>
        <taxon>Nematoda</taxon>
        <taxon>Chromadorea</taxon>
        <taxon>Rhabditida</taxon>
        <taxon>Spirurina</taxon>
        <taxon>Spiruromorpha</taxon>
        <taxon>Filarioidea</taxon>
        <taxon>Onchocercidae</taxon>
        <taxon>Loa</taxon>
    </lineage>
</organism>
<evidence type="ECO:0000256" key="5">
    <source>
        <dbReference type="ARBA" id="ARBA00022692"/>
    </source>
</evidence>
<dbReference type="GO" id="GO:0034220">
    <property type="term" value="P:monoatomic ion transmembrane transport"/>
    <property type="evidence" value="ECO:0007669"/>
    <property type="project" value="UniProtKB-KW"/>
</dbReference>
<keyword evidence="8 12" id="KW-1133">Transmembrane helix</keyword>
<feature type="transmembrane region" description="Helical" evidence="12">
    <location>
        <begin position="45"/>
        <end position="64"/>
    </location>
</feature>
<reference evidence="13" key="1">
    <citation type="submission" date="2012-04" db="EMBL/GenBank/DDBJ databases">
        <title>The Genome Sequence of Loa loa.</title>
        <authorList>
            <consortium name="The Broad Institute Genome Sequencing Platform"/>
            <consortium name="Broad Institute Genome Sequencing Center for Infectious Disease"/>
            <person name="Nutman T.B."/>
            <person name="Fink D.L."/>
            <person name="Russ C."/>
            <person name="Young S."/>
            <person name="Zeng Q."/>
            <person name="Gargeya S."/>
            <person name="Alvarado L."/>
            <person name="Berlin A."/>
            <person name="Chapman S.B."/>
            <person name="Chen Z."/>
            <person name="Freedman E."/>
            <person name="Gellesch M."/>
            <person name="Goldberg J."/>
            <person name="Griggs A."/>
            <person name="Gujja S."/>
            <person name="Heilman E.R."/>
            <person name="Heiman D."/>
            <person name="Howarth C."/>
            <person name="Mehta T."/>
            <person name="Neiman D."/>
            <person name="Pearson M."/>
            <person name="Roberts A."/>
            <person name="Saif S."/>
            <person name="Shea T."/>
            <person name="Shenoy N."/>
            <person name="Sisk P."/>
            <person name="Stolte C."/>
            <person name="Sykes S."/>
            <person name="White J."/>
            <person name="Yandava C."/>
            <person name="Haas B."/>
            <person name="Henn M.R."/>
            <person name="Nusbaum C."/>
            <person name="Birren B."/>
        </authorList>
    </citation>
    <scope>NUCLEOTIDE SEQUENCE [LARGE SCALE GENOMIC DNA]</scope>
</reference>
<gene>
    <name evidence="12" type="primary">inx</name>
</gene>
<keyword evidence="10 12" id="KW-0472">Membrane</keyword>
<dbReference type="Proteomes" id="UP000095285">
    <property type="component" value="Unassembled WGS sequence"/>
</dbReference>
<dbReference type="eggNOG" id="ENOG502QS5B">
    <property type="taxonomic scope" value="Eukaryota"/>
</dbReference>
<evidence type="ECO:0000256" key="6">
    <source>
        <dbReference type="ARBA" id="ARBA00022868"/>
    </source>
</evidence>
<keyword evidence="13" id="KW-1185">Reference proteome</keyword>
<dbReference type="AlphaFoldDB" id="A0A1I7VG29"/>
<accession>A0A1I7VG29</accession>
<dbReference type="WBParaSite" id="EN70_2137">
    <property type="protein sequence ID" value="EN70_2137"/>
    <property type="gene ID" value="EN70_2137"/>
</dbReference>
<protein>
    <recommendedName>
        <fullName evidence="12">Innexin</fullName>
    </recommendedName>
</protein>
<dbReference type="GO" id="GO:0005886">
    <property type="term" value="C:plasma membrane"/>
    <property type="evidence" value="ECO:0007669"/>
    <property type="project" value="UniProtKB-SubCell"/>
</dbReference>
<evidence type="ECO:0000256" key="9">
    <source>
        <dbReference type="ARBA" id="ARBA00023065"/>
    </source>
</evidence>
<dbReference type="PANTHER" id="PTHR11893:SF46">
    <property type="entry name" value="INNEXIN-12"/>
    <property type="match status" value="1"/>
</dbReference>
<comment type="function">
    <text evidence="12">Structural component of the gap junctions.</text>
</comment>
<dbReference type="GO" id="GO:0005921">
    <property type="term" value="C:gap junction"/>
    <property type="evidence" value="ECO:0007669"/>
    <property type="project" value="UniProtKB-SubCell"/>
</dbReference>
<name>A0A1I7VG29_LOALO</name>
<evidence type="ECO:0000256" key="1">
    <source>
        <dbReference type="ARBA" id="ARBA00004610"/>
    </source>
</evidence>
<dbReference type="Pfam" id="PF00876">
    <property type="entry name" value="Innexin"/>
    <property type="match status" value="1"/>
</dbReference>
<evidence type="ECO:0000256" key="2">
    <source>
        <dbReference type="ARBA" id="ARBA00004651"/>
    </source>
</evidence>
<keyword evidence="9 12" id="KW-0406">Ion transport</keyword>
<dbReference type="PANTHER" id="PTHR11893">
    <property type="entry name" value="INNEXIN"/>
    <property type="match status" value="1"/>
</dbReference>
<evidence type="ECO:0000256" key="7">
    <source>
        <dbReference type="ARBA" id="ARBA00022949"/>
    </source>
</evidence>
<keyword evidence="6" id="KW-0303">Gap junction</keyword>
<keyword evidence="4" id="KW-1003">Cell membrane</keyword>
<dbReference type="InterPro" id="IPR000990">
    <property type="entry name" value="Innexin"/>
</dbReference>
<evidence type="ECO:0000256" key="4">
    <source>
        <dbReference type="ARBA" id="ARBA00022475"/>
    </source>
</evidence>
<evidence type="ECO:0000256" key="10">
    <source>
        <dbReference type="ARBA" id="ARBA00023136"/>
    </source>
</evidence>
<feature type="transmembrane region" description="Helical" evidence="12">
    <location>
        <begin position="215"/>
        <end position="240"/>
    </location>
</feature>
<sequence length="339" mass="39552">MLSNTYFIPFTDAVPENYWDIAEHVIPVPKNITQRQDRLIGYYQWVPFILAFQAVLFYLPVVMWRTLYSTIGIKVGVICDTCNIRSNMIVRDRLKNLEKIASFLTYERDIHSTFVGKMHRHLSSGRFLISAYLFMKLLYALNALLQFWIIKKLLGVESIWWGAQVFDDLIHGLEWPQTGNFPRVTLCDFAVRVLGNLHRHTVQCVLMINMFNEKIFLFLWFWLLIISTISVVSLLQWLFASFMNISGREMIGIYLEKIDPAIAHTTRYRALIDEFVDEKLRPDGIFLLQLIKANSGDIVTCELIATLWRRFHSNRINPPPYTEPLLSGKRKISTHESGL</sequence>
<evidence type="ECO:0000256" key="12">
    <source>
        <dbReference type="RuleBase" id="RU010713"/>
    </source>
</evidence>
<evidence type="ECO:0000256" key="8">
    <source>
        <dbReference type="ARBA" id="ARBA00022989"/>
    </source>
</evidence>
<dbReference type="PROSITE" id="PS51013">
    <property type="entry name" value="PANNEXIN"/>
    <property type="match status" value="1"/>
</dbReference>
<keyword evidence="5 12" id="KW-0812">Transmembrane</keyword>
<evidence type="ECO:0000313" key="14">
    <source>
        <dbReference type="WBParaSite" id="EN70_2137"/>
    </source>
</evidence>